<dbReference type="PROSITE" id="PS50181">
    <property type="entry name" value="FBOX"/>
    <property type="match status" value="1"/>
</dbReference>
<sequence>MLLDLPPEILVNITSLLSSKDLSSLRLVSSTLRFYCDNPSNWRSIYLEPPSNQIWKLIDLKLILHPHLSHIQSIHIWGVRDICGWTTLSDHSLYLEPTQLLDIRSIKFIGLPKQTNYVSIDAQTLGKFIIQSPQLNDLVLGCQLHVHADTLISELEKSIATPHLKSFTLASRQTWKNEHIVRFIRIYPSIEKIQLLPDASHGFNNIESFNFWITQKHLTV</sequence>
<evidence type="ECO:0000313" key="2">
    <source>
        <dbReference type="EMBL" id="KAG1303482.1"/>
    </source>
</evidence>
<organism evidence="2 3">
    <name type="scientific">Rhizopus oryzae</name>
    <name type="common">Mucormycosis agent</name>
    <name type="synonym">Rhizopus arrhizus var. delemar</name>
    <dbReference type="NCBI Taxonomy" id="64495"/>
    <lineage>
        <taxon>Eukaryota</taxon>
        <taxon>Fungi</taxon>
        <taxon>Fungi incertae sedis</taxon>
        <taxon>Mucoromycota</taxon>
        <taxon>Mucoromycotina</taxon>
        <taxon>Mucoromycetes</taxon>
        <taxon>Mucorales</taxon>
        <taxon>Mucorineae</taxon>
        <taxon>Rhizopodaceae</taxon>
        <taxon>Rhizopus</taxon>
    </lineage>
</organism>
<keyword evidence="3" id="KW-1185">Reference proteome</keyword>
<dbReference type="Proteomes" id="UP000716291">
    <property type="component" value="Unassembled WGS sequence"/>
</dbReference>
<protein>
    <recommendedName>
        <fullName evidence="1">F-box domain-containing protein</fullName>
    </recommendedName>
</protein>
<dbReference type="EMBL" id="JAANQT010001965">
    <property type="protein sequence ID" value="KAG1303482.1"/>
    <property type="molecule type" value="Genomic_DNA"/>
</dbReference>
<dbReference type="InterPro" id="IPR001810">
    <property type="entry name" value="F-box_dom"/>
</dbReference>
<gene>
    <name evidence="2" type="ORF">G6F64_010035</name>
</gene>
<name>A0A9P7BNT0_RHIOR</name>
<dbReference type="OrthoDB" id="550575at2759"/>
<dbReference type="InterPro" id="IPR036047">
    <property type="entry name" value="F-box-like_dom_sf"/>
</dbReference>
<dbReference type="Gene3D" id="3.80.10.10">
    <property type="entry name" value="Ribonuclease Inhibitor"/>
    <property type="match status" value="1"/>
</dbReference>
<dbReference type="SMART" id="SM00256">
    <property type="entry name" value="FBOX"/>
    <property type="match status" value="1"/>
</dbReference>
<evidence type="ECO:0000259" key="1">
    <source>
        <dbReference type="PROSITE" id="PS50181"/>
    </source>
</evidence>
<reference evidence="2" key="1">
    <citation type="journal article" date="2020" name="Microb. Genom.">
        <title>Genetic diversity of clinical and environmental Mucorales isolates obtained from an investigation of mucormycosis cases among solid organ transplant recipients.</title>
        <authorList>
            <person name="Nguyen M.H."/>
            <person name="Kaul D."/>
            <person name="Muto C."/>
            <person name="Cheng S.J."/>
            <person name="Richter R.A."/>
            <person name="Bruno V.M."/>
            <person name="Liu G."/>
            <person name="Beyhan S."/>
            <person name="Sundermann A.J."/>
            <person name="Mounaud S."/>
            <person name="Pasculle A.W."/>
            <person name="Nierman W.C."/>
            <person name="Driscoll E."/>
            <person name="Cumbie R."/>
            <person name="Clancy C.J."/>
            <person name="Dupont C.L."/>
        </authorList>
    </citation>
    <scope>NUCLEOTIDE SEQUENCE</scope>
    <source>
        <strain evidence="2">GL11</strain>
    </source>
</reference>
<accession>A0A9P7BNT0</accession>
<dbReference type="AlphaFoldDB" id="A0A9P7BNT0"/>
<dbReference type="SUPFAM" id="SSF81383">
    <property type="entry name" value="F-box domain"/>
    <property type="match status" value="1"/>
</dbReference>
<dbReference type="InterPro" id="IPR032675">
    <property type="entry name" value="LRR_dom_sf"/>
</dbReference>
<evidence type="ECO:0000313" key="3">
    <source>
        <dbReference type="Proteomes" id="UP000716291"/>
    </source>
</evidence>
<feature type="domain" description="F-box" evidence="1">
    <location>
        <begin position="1"/>
        <end position="45"/>
    </location>
</feature>
<dbReference type="Pfam" id="PF12937">
    <property type="entry name" value="F-box-like"/>
    <property type="match status" value="1"/>
</dbReference>
<comment type="caution">
    <text evidence="2">The sequence shown here is derived from an EMBL/GenBank/DDBJ whole genome shotgun (WGS) entry which is preliminary data.</text>
</comment>
<proteinExistence type="predicted"/>